<evidence type="ECO:0000313" key="1">
    <source>
        <dbReference type="EMBL" id="GAA4233956.1"/>
    </source>
</evidence>
<comment type="caution">
    <text evidence="1">The sequence shown here is derived from an EMBL/GenBank/DDBJ whole genome shotgun (WGS) entry which is preliminary data.</text>
</comment>
<keyword evidence="2" id="KW-1185">Reference proteome</keyword>
<name>A0ABP8C5E2_9ACTN</name>
<sequence length="73" mass="8245">MTPDDVLVDTWFQLAVVRVYGPWLSRGFAVPDAERGWATRRVEHARLVLALREVETSSPPYARVAFNPSEDSS</sequence>
<accession>A0ABP8C5E2</accession>
<protein>
    <submittedName>
        <fullName evidence="1">Uncharacterized protein</fullName>
    </submittedName>
</protein>
<organism evidence="1 2">
    <name type="scientific">Actinomadura meridiana</name>
    <dbReference type="NCBI Taxonomy" id="559626"/>
    <lineage>
        <taxon>Bacteria</taxon>
        <taxon>Bacillati</taxon>
        <taxon>Actinomycetota</taxon>
        <taxon>Actinomycetes</taxon>
        <taxon>Streptosporangiales</taxon>
        <taxon>Thermomonosporaceae</taxon>
        <taxon>Actinomadura</taxon>
    </lineage>
</organism>
<proteinExistence type="predicted"/>
<dbReference type="Proteomes" id="UP001501710">
    <property type="component" value="Unassembled WGS sequence"/>
</dbReference>
<evidence type="ECO:0000313" key="2">
    <source>
        <dbReference type="Proteomes" id="UP001501710"/>
    </source>
</evidence>
<gene>
    <name evidence="1" type="ORF">GCM10022254_37660</name>
</gene>
<dbReference type="EMBL" id="BAABAS010000007">
    <property type="protein sequence ID" value="GAA4233956.1"/>
    <property type="molecule type" value="Genomic_DNA"/>
</dbReference>
<reference evidence="2" key="1">
    <citation type="journal article" date="2019" name="Int. J. Syst. Evol. Microbiol.">
        <title>The Global Catalogue of Microorganisms (GCM) 10K type strain sequencing project: providing services to taxonomists for standard genome sequencing and annotation.</title>
        <authorList>
            <consortium name="The Broad Institute Genomics Platform"/>
            <consortium name="The Broad Institute Genome Sequencing Center for Infectious Disease"/>
            <person name="Wu L."/>
            <person name="Ma J."/>
        </authorList>
    </citation>
    <scope>NUCLEOTIDE SEQUENCE [LARGE SCALE GENOMIC DNA]</scope>
    <source>
        <strain evidence="2">JCM 17440</strain>
    </source>
</reference>